<dbReference type="OrthoDB" id="9554582at2"/>
<dbReference type="STRING" id="240303.SAMN05421677_10815"/>
<gene>
    <name evidence="1" type="ORF">SAMN05421677_10815</name>
</gene>
<protein>
    <submittedName>
        <fullName evidence="1">Uncharacterized protein</fullName>
    </submittedName>
</protein>
<reference evidence="2" key="1">
    <citation type="submission" date="2016-10" db="EMBL/GenBank/DDBJ databases">
        <authorList>
            <person name="Varghese N."/>
            <person name="Submissions S."/>
        </authorList>
    </citation>
    <scope>NUCLEOTIDE SEQUENCE [LARGE SCALE GENOMIC DNA]</scope>
    <source>
        <strain evidence="2">CGMCC 1.3703</strain>
    </source>
</reference>
<dbReference type="EMBL" id="FNIZ01000008">
    <property type="protein sequence ID" value="SDO78970.1"/>
    <property type="molecule type" value="Genomic_DNA"/>
</dbReference>
<organism evidence="1 2">
    <name type="scientific">Halobacillus aidingensis</name>
    <dbReference type="NCBI Taxonomy" id="240303"/>
    <lineage>
        <taxon>Bacteria</taxon>
        <taxon>Bacillati</taxon>
        <taxon>Bacillota</taxon>
        <taxon>Bacilli</taxon>
        <taxon>Bacillales</taxon>
        <taxon>Bacillaceae</taxon>
        <taxon>Halobacillus</taxon>
    </lineage>
</organism>
<evidence type="ECO:0000313" key="1">
    <source>
        <dbReference type="EMBL" id="SDO78970.1"/>
    </source>
</evidence>
<dbReference type="Proteomes" id="UP000198860">
    <property type="component" value="Unassembled WGS sequence"/>
</dbReference>
<dbReference type="AlphaFoldDB" id="A0A1H0MFQ7"/>
<name>A0A1H0MFQ7_HALAD</name>
<proteinExistence type="predicted"/>
<accession>A0A1H0MFQ7</accession>
<evidence type="ECO:0000313" key="2">
    <source>
        <dbReference type="Proteomes" id="UP000198860"/>
    </source>
</evidence>
<dbReference type="RefSeq" id="WP_089652293.1">
    <property type="nucleotide sequence ID" value="NZ_FNIZ01000008.1"/>
</dbReference>
<sequence length="332" mass="36045">MGYGSKSNKIINVDVTGEVDSRIQERVKGQVGKSVQTFAGVIRNTGTGWGYIDDIGHAPVNMDAISLYNGSINVHHTPNALKVGTLIATPDETYANDGLICGASVGTTNSYIHLHFPLNVAIDGNGNLTLPSYFSSSVTGYLSSDKSQVVIDHPPVSASDIPQVISPTNNRENADYSVSYTDTQVIVTLLKNMSGHIYYDSTSSSFKYIGSNIDDFSFSFDNVTGELTVAHANITGNDVYSISITGRDGYYTPKLSVPLTNSFKVKFYDDAGNLITTPDSNMRFYFSRPNIRYKSPMQAANEILIKRGHCKADANDVVNSGANIWINGLMEM</sequence>
<keyword evidence="2" id="KW-1185">Reference proteome</keyword>